<dbReference type="KEGG" id="cput:CONPUDRAFT_138661"/>
<dbReference type="Proteomes" id="UP000053558">
    <property type="component" value="Unassembled WGS sequence"/>
</dbReference>
<evidence type="ECO:0008006" key="3">
    <source>
        <dbReference type="Google" id="ProtNLM"/>
    </source>
</evidence>
<organism evidence="1 2">
    <name type="scientific">Coniophora puteana (strain RWD-64-598)</name>
    <name type="common">Brown rot fungus</name>
    <dbReference type="NCBI Taxonomy" id="741705"/>
    <lineage>
        <taxon>Eukaryota</taxon>
        <taxon>Fungi</taxon>
        <taxon>Dikarya</taxon>
        <taxon>Basidiomycota</taxon>
        <taxon>Agaricomycotina</taxon>
        <taxon>Agaricomycetes</taxon>
        <taxon>Agaricomycetidae</taxon>
        <taxon>Boletales</taxon>
        <taxon>Coniophorineae</taxon>
        <taxon>Coniophoraceae</taxon>
        <taxon>Coniophora</taxon>
    </lineage>
</organism>
<proteinExistence type="predicted"/>
<sequence>MAENQNQSPIASLATETLCYIFELVNSETRWEIPLKPDNPRLFPFAQARVCRHWRDVLVTLPSIYWRKIIVPLDAPVLPSSVAAYVDASGNEERMEVHLLSHSATSEAEEEQPVLAPQAECQRVDTAMQHLAPHLARFNTLSIHTQYRSAALVAMKHISAIGNARMLCTLDIVSRVADTTTPASFAPGLTFPWLESIAIDTRSFIDWVHSKPKVGGGEDEEDEDDEFRDTPWLALKLTSYRPTSGLSGFTSTVLIDTIDAFAPKGKYNLYLEISDVAFDDEDAARAASGLRPRRSTTQPKPKKLDQLDAVKLTSLDYPFLKAFFDRYEPEQDYLGDGGRYRVILSKCSITGPLSIRVTPGLVLDRIETQEEILTALKAWSGAELEIIDCPAFDDAVINTLRTSKPVLGLCKELQYLFIVRCPDISAEALLKLFDERQMWLRKMHVYAAPRVLDECEEEGFRELVEDLSWTRTDFITS</sequence>
<dbReference type="GeneID" id="19201236"/>
<gene>
    <name evidence="1" type="ORF">CONPUDRAFT_138661</name>
</gene>
<dbReference type="RefSeq" id="XP_007771401.1">
    <property type="nucleotide sequence ID" value="XM_007773211.1"/>
</dbReference>
<dbReference type="AlphaFoldDB" id="A0A5M3MGJ0"/>
<comment type="caution">
    <text evidence="1">The sequence shown here is derived from an EMBL/GenBank/DDBJ whole genome shotgun (WGS) entry which is preliminary data.</text>
</comment>
<protein>
    <recommendedName>
        <fullName evidence="3">F-box domain-containing protein</fullName>
    </recommendedName>
</protein>
<name>A0A5M3MGJ0_CONPW</name>
<keyword evidence="2" id="KW-1185">Reference proteome</keyword>
<reference evidence="2" key="1">
    <citation type="journal article" date="2012" name="Science">
        <title>The Paleozoic origin of enzymatic lignin decomposition reconstructed from 31 fungal genomes.</title>
        <authorList>
            <person name="Floudas D."/>
            <person name="Binder M."/>
            <person name="Riley R."/>
            <person name="Barry K."/>
            <person name="Blanchette R.A."/>
            <person name="Henrissat B."/>
            <person name="Martinez A.T."/>
            <person name="Otillar R."/>
            <person name="Spatafora J.W."/>
            <person name="Yadav J.S."/>
            <person name="Aerts A."/>
            <person name="Benoit I."/>
            <person name="Boyd A."/>
            <person name="Carlson A."/>
            <person name="Copeland A."/>
            <person name="Coutinho P.M."/>
            <person name="de Vries R.P."/>
            <person name="Ferreira P."/>
            <person name="Findley K."/>
            <person name="Foster B."/>
            <person name="Gaskell J."/>
            <person name="Glotzer D."/>
            <person name="Gorecki P."/>
            <person name="Heitman J."/>
            <person name="Hesse C."/>
            <person name="Hori C."/>
            <person name="Igarashi K."/>
            <person name="Jurgens J.A."/>
            <person name="Kallen N."/>
            <person name="Kersten P."/>
            <person name="Kohler A."/>
            <person name="Kuees U."/>
            <person name="Kumar T.K.A."/>
            <person name="Kuo A."/>
            <person name="LaButti K."/>
            <person name="Larrondo L.F."/>
            <person name="Lindquist E."/>
            <person name="Ling A."/>
            <person name="Lombard V."/>
            <person name="Lucas S."/>
            <person name="Lundell T."/>
            <person name="Martin R."/>
            <person name="McLaughlin D.J."/>
            <person name="Morgenstern I."/>
            <person name="Morin E."/>
            <person name="Murat C."/>
            <person name="Nagy L.G."/>
            <person name="Nolan M."/>
            <person name="Ohm R.A."/>
            <person name="Patyshakuliyeva A."/>
            <person name="Rokas A."/>
            <person name="Ruiz-Duenas F.J."/>
            <person name="Sabat G."/>
            <person name="Salamov A."/>
            <person name="Samejima M."/>
            <person name="Schmutz J."/>
            <person name="Slot J.C."/>
            <person name="St John F."/>
            <person name="Stenlid J."/>
            <person name="Sun H."/>
            <person name="Sun S."/>
            <person name="Syed K."/>
            <person name="Tsang A."/>
            <person name="Wiebenga A."/>
            <person name="Young D."/>
            <person name="Pisabarro A."/>
            <person name="Eastwood D.C."/>
            <person name="Martin F."/>
            <person name="Cullen D."/>
            <person name="Grigoriev I.V."/>
            <person name="Hibbett D.S."/>
        </authorList>
    </citation>
    <scope>NUCLEOTIDE SEQUENCE [LARGE SCALE GENOMIC DNA]</scope>
    <source>
        <strain evidence="2">RWD-64-598 SS2</strain>
    </source>
</reference>
<dbReference type="OrthoDB" id="3048627at2759"/>
<dbReference type="EMBL" id="JH711582">
    <property type="protein sequence ID" value="EIW78349.1"/>
    <property type="molecule type" value="Genomic_DNA"/>
</dbReference>
<evidence type="ECO:0000313" key="2">
    <source>
        <dbReference type="Proteomes" id="UP000053558"/>
    </source>
</evidence>
<evidence type="ECO:0000313" key="1">
    <source>
        <dbReference type="EMBL" id="EIW78349.1"/>
    </source>
</evidence>
<accession>A0A5M3MGJ0</accession>